<organism evidence="7 8">
    <name type="scientific">Anaerocolumna xylanovorans DSM 12503</name>
    <dbReference type="NCBI Taxonomy" id="1121345"/>
    <lineage>
        <taxon>Bacteria</taxon>
        <taxon>Bacillati</taxon>
        <taxon>Bacillota</taxon>
        <taxon>Clostridia</taxon>
        <taxon>Lachnospirales</taxon>
        <taxon>Lachnospiraceae</taxon>
        <taxon>Anaerocolumna</taxon>
    </lineage>
</organism>
<dbReference type="Gene3D" id="3.60.15.10">
    <property type="entry name" value="Ribonuclease Z/Hydroxyacylglutathione hydrolase-like"/>
    <property type="match status" value="1"/>
</dbReference>
<proteinExistence type="predicted"/>
<dbReference type="InterPro" id="IPR037143">
    <property type="entry name" value="4-PPantetheinyl_Trfase_dom_sf"/>
</dbReference>
<evidence type="ECO:0000256" key="2">
    <source>
        <dbReference type="ARBA" id="ARBA00022679"/>
    </source>
</evidence>
<keyword evidence="4" id="KW-0378">Hydrolase</keyword>
<dbReference type="Proteomes" id="UP000184612">
    <property type="component" value="Unassembled WGS sequence"/>
</dbReference>
<dbReference type="GO" id="GO:0008897">
    <property type="term" value="F:holo-[acyl-carrier-protein] synthase activity"/>
    <property type="evidence" value="ECO:0007669"/>
    <property type="project" value="InterPro"/>
</dbReference>
<dbReference type="RefSeq" id="WP_084558418.1">
    <property type="nucleotide sequence ID" value="NZ_FRFD01000003.1"/>
</dbReference>
<keyword evidence="8" id="KW-1185">Reference proteome</keyword>
<evidence type="ECO:0000313" key="8">
    <source>
        <dbReference type="Proteomes" id="UP000184612"/>
    </source>
</evidence>
<keyword evidence="2" id="KW-0808">Transferase</keyword>
<keyword evidence="3" id="KW-0479">Metal-binding</keyword>
<dbReference type="SMART" id="SM00849">
    <property type="entry name" value="Lactamase_B"/>
    <property type="match status" value="1"/>
</dbReference>
<dbReference type="InterPro" id="IPR051453">
    <property type="entry name" value="MBL_Glyoxalase_II"/>
</dbReference>
<protein>
    <submittedName>
        <fullName evidence="7">Glyoxylase, beta-lactamase superfamily II</fullName>
    </submittedName>
</protein>
<gene>
    <name evidence="7" type="ORF">SAMN02745217_00618</name>
</gene>
<name>A0A1M7XZK3_9FIRM</name>
<dbReference type="InterPro" id="IPR008278">
    <property type="entry name" value="4-PPantetheinyl_Trfase_dom"/>
</dbReference>
<evidence type="ECO:0000256" key="3">
    <source>
        <dbReference type="ARBA" id="ARBA00022723"/>
    </source>
</evidence>
<feature type="domain" description="Metallo-beta-lactamase" evidence="6">
    <location>
        <begin position="270"/>
        <end position="433"/>
    </location>
</feature>
<dbReference type="Pfam" id="PF01648">
    <property type="entry name" value="ACPS"/>
    <property type="match status" value="1"/>
</dbReference>
<dbReference type="Gene3D" id="3.90.470.20">
    <property type="entry name" value="4'-phosphopantetheinyl transferase domain"/>
    <property type="match status" value="2"/>
</dbReference>
<dbReference type="InterPro" id="IPR036866">
    <property type="entry name" value="RibonucZ/Hydroxyglut_hydro"/>
</dbReference>
<dbReference type="PANTHER" id="PTHR46233">
    <property type="entry name" value="HYDROXYACYLGLUTATHIONE HYDROLASE GLOC"/>
    <property type="match status" value="1"/>
</dbReference>
<evidence type="ECO:0000313" key="7">
    <source>
        <dbReference type="EMBL" id="SHO44493.1"/>
    </source>
</evidence>
<dbReference type="EMBL" id="FRFD01000003">
    <property type="protein sequence ID" value="SHO44493.1"/>
    <property type="molecule type" value="Genomic_DNA"/>
</dbReference>
<evidence type="ECO:0000256" key="4">
    <source>
        <dbReference type="ARBA" id="ARBA00022801"/>
    </source>
</evidence>
<dbReference type="GO" id="GO:0016787">
    <property type="term" value="F:hydrolase activity"/>
    <property type="evidence" value="ECO:0007669"/>
    <property type="project" value="UniProtKB-KW"/>
</dbReference>
<evidence type="ECO:0000256" key="1">
    <source>
        <dbReference type="ARBA" id="ARBA00001947"/>
    </source>
</evidence>
<evidence type="ECO:0000259" key="6">
    <source>
        <dbReference type="SMART" id="SM00849"/>
    </source>
</evidence>
<dbReference type="PANTHER" id="PTHR46233:SF3">
    <property type="entry name" value="HYDROXYACYLGLUTATHIONE HYDROLASE GLOC"/>
    <property type="match status" value="1"/>
</dbReference>
<dbReference type="OrthoDB" id="9802248at2"/>
<dbReference type="AlphaFoldDB" id="A0A1M7XZK3"/>
<dbReference type="SUPFAM" id="SSF56214">
    <property type="entry name" value="4'-phosphopantetheinyl transferase"/>
    <property type="match status" value="2"/>
</dbReference>
<dbReference type="CDD" id="cd16275">
    <property type="entry name" value="BaeB-like_MBL-fold"/>
    <property type="match status" value="1"/>
</dbReference>
<dbReference type="Pfam" id="PF00753">
    <property type="entry name" value="Lactamase_B"/>
    <property type="match status" value="1"/>
</dbReference>
<dbReference type="SUPFAM" id="SSF56281">
    <property type="entry name" value="Metallo-hydrolase/oxidoreductase"/>
    <property type="match status" value="1"/>
</dbReference>
<sequence>MKVAVFESSEYKKTFSVCIERMSSIIQDHSLNYYLSNKEKAELESIAFEKRRKEFVLGKQVSKKAISMLSVQNEFADISIEHGIFHQPIVKLGTNENIQISLSHCNKYIVAIAFNESFPCAIDIEAVVPKNGEIIHSQLTEDEKNFLVKFENEKAMMYTVLWTAKEAISKILKTGLTSELNLYEINEIQKEGKIFRGTFKNFYQYEFIARRYGDCICTIALPKNAGILRKDKLIQLNTWKDPLKFQERCHMEKNQDIEVVVLRMQRREMINYTYILMDSYQREAIIIDPAWEMDKIINTVSTYGVRVSSILLTHYHYDHTNLVEDLLDLYNCEVYIGLDEINYYNFKCRNLQPLFDGGSIPLGNDNIISIETPGHSRGSMCFLINNKLFTGDTLFMEGCGVCDMKGGNAADMYASIQKIKRYVDSNTLVYPGHCFLLPVGQKYDKVLENNIYLQLNDKERFVEFRMRKNQTQIRFK</sequence>
<comment type="cofactor">
    <cofactor evidence="1">
        <name>Zn(2+)</name>
        <dbReference type="ChEBI" id="CHEBI:29105"/>
    </cofactor>
</comment>
<accession>A0A1M7XZK3</accession>
<reference evidence="7 8" key="1">
    <citation type="submission" date="2016-12" db="EMBL/GenBank/DDBJ databases">
        <authorList>
            <person name="Song W.-J."/>
            <person name="Kurnit D.M."/>
        </authorList>
    </citation>
    <scope>NUCLEOTIDE SEQUENCE [LARGE SCALE GENOMIC DNA]</scope>
    <source>
        <strain evidence="7 8">DSM 12503</strain>
    </source>
</reference>
<evidence type="ECO:0000256" key="5">
    <source>
        <dbReference type="ARBA" id="ARBA00022833"/>
    </source>
</evidence>
<dbReference type="GO" id="GO:0000287">
    <property type="term" value="F:magnesium ion binding"/>
    <property type="evidence" value="ECO:0007669"/>
    <property type="project" value="InterPro"/>
</dbReference>
<dbReference type="STRING" id="1121345.SAMN02745217_00618"/>
<dbReference type="InterPro" id="IPR001279">
    <property type="entry name" value="Metallo-B-lactamas"/>
</dbReference>
<keyword evidence="5" id="KW-0862">Zinc</keyword>